<evidence type="ECO:0000256" key="10">
    <source>
        <dbReference type="ARBA" id="ARBA00048843"/>
    </source>
</evidence>
<dbReference type="SUPFAM" id="SSF50129">
    <property type="entry name" value="GroES-like"/>
    <property type="match status" value="1"/>
</dbReference>
<dbReference type="CDD" id="cd08290">
    <property type="entry name" value="ETR"/>
    <property type="match status" value="1"/>
</dbReference>
<dbReference type="GO" id="GO:0006633">
    <property type="term" value="P:fatty acid biosynthetic process"/>
    <property type="evidence" value="ECO:0007669"/>
    <property type="project" value="UniProtKB-KW"/>
</dbReference>
<evidence type="ECO:0000256" key="4">
    <source>
        <dbReference type="ARBA" id="ARBA00022857"/>
    </source>
</evidence>
<accession>A0A146G6W8</accession>
<gene>
    <name evidence="12" type="ORF">TSACC_21882</name>
</gene>
<evidence type="ECO:0000256" key="8">
    <source>
        <dbReference type="ARBA" id="ARBA00023160"/>
    </source>
</evidence>
<dbReference type="Pfam" id="PF08240">
    <property type="entry name" value="ADH_N"/>
    <property type="match status" value="1"/>
</dbReference>
<evidence type="ECO:0000256" key="5">
    <source>
        <dbReference type="ARBA" id="ARBA00022946"/>
    </source>
</evidence>
<keyword evidence="13" id="KW-1185">Reference proteome</keyword>
<dbReference type="AlphaFoldDB" id="A0A146G6W8"/>
<keyword evidence="4" id="KW-0521">NADP</keyword>
<evidence type="ECO:0000256" key="1">
    <source>
        <dbReference type="ARBA" id="ARBA00010371"/>
    </source>
</evidence>
<dbReference type="RefSeq" id="WP_075079195.1">
    <property type="nucleotide sequence ID" value="NZ_BDCO01000002.1"/>
</dbReference>
<evidence type="ECO:0000256" key="7">
    <source>
        <dbReference type="ARBA" id="ARBA00023098"/>
    </source>
</evidence>
<dbReference type="OrthoDB" id="9787435at2"/>
<keyword evidence="5" id="KW-0809">Transit peptide</keyword>
<keyword evidence="3" id="KW-0276">Fatty acid metabolism</keyword>
<keyword evidence="2" id="KW-0444">Lipid biosynthesis</keyword>
<dbReference type="Gene3D" id="3.40.50.720">
    <property type="entry name" value="NAD(P)-binding Rossmann-like Domain"/>
    <property type="match status" value="1"/>
</dbReference>
<evidence type="ECO:0000256" key="9">
    <source>
        <dbReference type="ARBA" id="ARBA00038963"/>
    </source>
</evidence>
<dbReference type="InterPro" id="IPR020843">
    <property type="entry name" value="ER"/>
</dbReference>
<protein>
    <recommendedName>
        <fullName evidence="9">enoyl-[acyl-carrier-protein] reductase</fullName>
        <ecNumber evidence="9">1.3.1.104</ecNumber>
    </recommendedName>
</protein>
<sequence length="325" mass="35049">MKAAQLSSFGSASDALRVVDLEIPKPEAGEVLIRILASPINPADLNVIEGTYGELPELPAVIGNEAVGRVEEVGPDATRFAVGDLVIPLTSGNWTQLRVLREDELIKIPADTEVLQGSMLLVNPVTAWFMLKDCVDLHPGDWVVQNAANSAVGRSVIQIAHARGLKTLNVVRRPELIDELKALGADVVVTEETDLRASVEELCEGTRPRLALNAVGGASALNLANALADRGTHVTYGAMGRQPLKIPNGLLIFREITFRGFWLRNWRYDATLAQKEETLGVLATMIAGGKLTLPVHRTYPLDDIHAALAEAAEGQRSGKVVIDLR</sequence>
<dbReference type="InterPro" id="IPR011032">
    <property type="entry name" value="GroES-like_sf"/>
</dbReference>
<dbReference type="SUPFAM" id="SSF51735">
    <property type="entry name" value="NAD(P)-binding Rossmann-fold domains"/>
    <property type="match status" value="1"/>
</dbReference>
<proteinExistence type="inferred from homology"/>
<dbReference type="InParanoid" id="A0A146G6W8"/>
<dbReference type="EC" id="1.3.1.104" evidence="9"/>
<evidence type="ECO:0000313" key="12">
    <source>
        <dbReference type="EMBL" id="GAT33465.1"/>
    </source>
</evidence>
<dbReference type="PANTHER" id="PTHR43981">
    <property type="entry name" value="ENOYL-[ACYL-CARRIER-PROTEIN] REDUCTASE, MITOCHONDRIAL"/>
    <property type="match status" value="1"/>
</dbReference>
<dbReference type="InterPro" id="IPR051034">
    <property type="entry name" value="Mito_Enoyl-ACP_Reductase"/>
</dbReference>
<dbReference type="InterPro" id="IPR036291">
    <property type="entry name" value="NAD(P)-bd_dom_sf"/>
</dbReference>
<feature type="domain" description="Enoyl reductase (ER)" evidence="11">
    <location>
        <begin position="11"/>
        <end position="322"/>
    </location>
</feature>
<name>A0A146G6W8_TERSA</name>
<evidence type="ECO:0000256" key="3">
    <source>
        <dbReference type="ARBA" id="ARBA00022832"/>
    </source>
</evidence>
<dbReference type="Pfam" id="PF00107">
    <property type="entry name" value="ADH_zinc_N"/>
    <property type="match status" value="1"/>
</dbReference>
<dbReference type="Proteomes" id="UP000076023">
    <property type="component" value="Unassembled WGS sequence"/>
</dbReference>
<reference evidence="13" key="1">
    <citation type="journal article" date="2017" name="Genome Announc.">
        <title>Draft Genome Sequence of Terrimicrobium sacchariphilum NM-5T, a Facultative Anaerobic Soil Bacterium of the Class Spartobacteria.</title>
        <authorList>
            <person name="Qiu Y.L."/>
            <person name="Tourlousse D.M."/>
            <person name="Matsuura N."/>
            <person name="Ohashi A."/>
            <person name="Sekiguchi Y."/>
        </authorList>
    </citation>
    <scope>NUCLEOTIDE SEQUENCE [LARGE SCALE GENOMIC DNA]</scope>
    <source>
        <strain evidence="13">NM-5</strain>
    </source>
</reference>
<dbReference type="InterPro" id="IPR013149">
    <property type="entry name" value="ADH-like_C"/>
</dbReference>
<dbReference type="SMART" id="SM00829">
    <property type="entry name" value="PKS_ER"/>
    <property type="match status" value="1"/>
</dbReference>
<keyword evidence="8" id="KW-0275">Fatty acid biosynthesis</keyword>
<dbReference type="InterPro" id="IPR013154">
    <property type="entry name" value="ADH-like_N"/>
</dbReference>
<dbReference type="GO" id="GO:0141148">
    <property type="term" value="F:enoyl-[acyl-carrier-protein] reductase (NADPH) activity"/>
    <property type="evidence" value="ECO:0007669"/>
    <property type="project" value="UniProtKB-EC"/>
</dbReference>
<keyword evidence="6" id="KW-0560">Oxidoreductase</keyword>
<evidence type="ECO:0000313" key="13">
    <source>
        <dbReference type="Proteomes" id="UP000076023"/>
    </source>
</evidence>
<comment type="similarity">
    <text evidence="1">Belongs to the zinc-containing alcohol dehydrogenase family. Quinone oxidoreductase subfamily.</text>
</comment>
<evidence type="ECO:0000259" key="11">
    <source>
        <dbReference type="SMART" id="SM00829"/>
    </source>
</evidence>
<comment type="caution">
    <text evidence="12">The sequence shown here is derived from an EMBL/GenBank/DDBJ whole genome shotgun (WGS) entry which is preliminary data.</text>
</comment>
<dbReference type="Gene3D" id="3.90.180.10">
    <property type="entry name" value="Medium-chain alcohol dehydrogenases, catalytic domain"/>
    <property type="match status" value="1"/>
</dbReference>
<organism evidence="12 13">
    <name type="scientific">Terrimicrobium sacchariphilum</name>
    <dbReference type="NCBI Taxonomy" id="690879"/>
    <lineage>
        <taxon>Bacteria</taxon>
        <taxon>Pseudomonadati</taxon>
        <taxon>Verrucomicrobiota</taxon>
        <taxon>Terrimicrobiia</taxon>
        <taxon>Terrimicrobiales</taxon>
        <taxon>Terrimicrobiaceae</taxon>
        <taxon>Terrimicrobium</taxon>
    </lineage>
</organism>
<comment type="catalytic activity">
    <reaction evidence="10">
        <text>a 2,3-saturated acyl-[ACP] + NADP(+) = a (2E)-enoyl-[ACP] + NADPH + H(+)</text>
        <dbReference type="Rhea" id="RHEA:22564"/>
        <dbReference type="Rhea" id="RHEA-COMP:9925"/>
        <dbReference type="Rhea" id="RHEA-COMP:9926"/>
        <dbReference type="ChEBI" id="CHEBI:15378"/>
        <dbReference type="ChEBI" id="CHEBI:57783"/>
        <dbReference type="ChEBI" id="CHEBI:58349"/>
        <dbReference type="ChEBI" id="CHEBI:78784"/>
        <dbReference type="ChEBI" id="CHEBI:78785"/>
        <dbReference type="EC" id="1.3.1.104"/>
    </reaction>
</comment>
<dbReference type="STRING" id="690879.TSACC_21882"/>
<keyword evidence="7" id="KW-0443">Lipid metabolism</keyword>
<dbReference type="PANTHER" id="PTHR43981:SF2">
    <property type="entry name" value="ENOYL-[ACYL-CARRIER-PROTEIN] REDUCTASE, MITOCHONDRIAL"/>
    <property type="match status" value="1"/>
</dbReference>
<evidence type="ECO:0000256" key="2">
    <source>
        <dbReference type="ARBA" id="ARBA00022516"/>
    </source>
</evidence>
<evidence type="ECO:0000256" key="6">
    <source>
        <dbReference type="ARBA" id="ARBA00023002"/>
    </source>
</evidence>
<dbReference type="EMBL" id="BDCO01000002">
    <property type="protein sequence ID" value="GAT33465.1"/>
    <property type="molecule type" value="Genomic_DNA"/>
</dbReference>